<sequence>MMRTEKARPKISKTNGTKPKPAKFAEHGTSTPEQATPKSMDREPLTPPEPTPQHIVPSNADMRAETHHTQGSFPENEPLNMPYSVGGYVER</sequence>
<feature type="compositionally biased region" description="Polar residues" evidence="1">
    <location>
        <begin position="28"/>
        <end position="37"/>
    </location>
</feature>
<protein>
    <submittedName>
        <fullName evidence="2">Uncharacterized protein</fullName>
    </submittedName>
</protein>
<evidence type="ECO:0000313" key="2">
    <source>
        <dbReference type="EMBL" id="OJD13645.1"/>
    </source>
</evidence>
<evidence type="ECO:0000256" key="1">
    <source>
        <dbReference type="SAM" id="MobiDB-lite"/>
    </source>
</evidence>
<dbReference type="Proteomes" id="UP000182235">
    <property type="component" value="Unassembled WGS sequence"/>
</dbReference>
<name>A0A1J9QEN6_9EURO</name>
<accession>A0A1J9QEN6</accession>
<organism evidence="2 3">
    <name type="scientific">Emergomyces pasteurianus Ep9510</name>
    <dbReference type="NCBI Taxonomy" id="1447872"/>
    <lineage>
        <taxon>Eukaryota</taxon>
        <taxon>Fungi</taxon>
        <taxon>Dikarya</taxon>
        <taxon>Ascomycota</taxon>
        <taxon>Pezizomycotina</taxon>
        <taxon>Eurotiomycetes</taxon>
        <taxon>Eurotiomycetidae</taxon>
        <taxon>Onygenales</taxon>
        <taxon>Ajellomycetaceae</taxon>
        <taxon>Emergomyces</taxon>
    </lineage>
</organism>
<reference evidence="2 3" key="1">
    <citation type="submission" date="2015-07" db="EMBL/GenBank/DDBJ databases">
        <title>Emmonsia species relationships and genome sequence.</title>
        <authorList>
            <consortium name="The Broad Institute Genomics Platform"/>
            <person name="Cuomo C.A."/>
            <person name="Munoz J.F."/>
            <person name="Imamovic A."/>
            <person name="Priest M.E."/>
            <person name="Young S."/>
            <person name="Clay O.K."/>
            <person name="McEwen J.G."/>
        </authorList>
    </citation>
    <scope>NUCLEOTIDE SEQUENCE [LARGE SCALE GENOMIC DNA]</scope>
    <source>
        <strain evidence="2 3">UAMH 9510</strain>
    </source>
</reference>
<keyword evidence="3" id="KW-1185">Reference proteome</keyword>
<proteinExistence type="predicted"/>
<comment type="caution">
    <text evidence="2">The sequence shown here is derived from an EMBL/GenBank/DDBJ whole genome shotgun (WGS) entry which is preliminary data.</text>
</comment>
<gene>
    <name evidence="2" type="ORF">AJ78_05926</name>
</gene>
<dbReference type="EMBL" id="LGRN01000282">
    <property type="protein sequence ID" value="OJD13645.1"/>
    <property type="molecule type" value="Genomic_DNA"/>
</dbReference>
<evidence type="ECO:0000313" key="3">
    <source>
        <dbReference type="Proteomes" id="UP000182235"/>
    </source>
</evidence>
<feature type="region of interest" description="Disordered" evidence="1">
    <location>
        <begin position="1"/>
        <end position="91"/>
    </location>
</feature>
<dbReference type="AlphaFoldDB" id="A0A1J9QEN6"/>